<gene>
    <name evidence="2" type="ORF">A3A97_04005</name>
</gene>
<evidence type="ECO:0000256" key="1">
    <source>
        <dbReference type="SAM" id="Phobius"/>
    </source>
</evidence>
<name>A0A1G2PXC5_9BACT</name>
<reference evidence="2 3" key="1">
    <citation type="journal article" date="2016" name="Nat. Commun.">
        <title>Thousands of microbial genomes shed light on interconnected biogeochemical processes in an aquifer system.</title>
        <authorList>
            <person name="Anantharaman K."/>
            <person name="Brown C.T."/>
            <person name="Hug L.A."/>
            <person name="Sharon I."/>
            <person name="Castelle C.J."/>
            <person name="Probst A.J."/>
            <person name="Thomas B.C."/>
            <person name="Singh A."/>
            <person name="Wilkins M.J."/>
            <person name="Karaoz U."/>
            <person name="Brodie E.L."/>
            <person name="Williams K.H."/>
            <person name="Hubbard S.S."/>
            <person name="Banfield J.F."/>
        </authorList>
    </citation>
    <scope>NUCLEOTIDE SEQUENCE [LARGE SCALE GENOMIC DNA]</scope>
</reference>
<comment type="caution">
    <text evidence="2">The sequence shown here is derived from an EMBL/GenBank/DDBJ whole genome shotgun (WGS) entry which is preliminary data.</text>
</comment>
<accession>A0A1G2PXC5</accession>
<keyword evidence="1" id="KW-0812">Transmembrane</keyword>
<dbReference type="AlphaFoldDB" id="A0A1G2PXC5"/>
<keyword evidence="1" id="KW-1133">Transmembrane helix</keyword>
<keyword evidence="1" id="KW-0472">Membrane</keyword>
<feature type="transmembrane region" description="Helical" evidence="1">
    <location>
        <begin position="40"/>
        <end position="59"/>
    </location>
</feature>
<sequence length="62" mass="7348">MDSYFINLKSKIGLKIQGTRYNNQTNHNIQYSTAKHGFKIWNLIIGVCLYLVSWCLFLFELF</sequence>
<dbReference type="Proteomes" id="UP000176951">
    <property type="component" value="Unassembled WGS sequence"/>
</dbReference>
<evidence type="ECO:0000313" key="3">
    <source>
        <dbReference type="Proteomes" id="UP000176951"/>
    </source>
</evidence>
<proteinExistence type="predicted"/>
<evidence type="ECO:0000313" key="2">
    <source>
        <dbReference type="EMBL" id="OHA52943.1"/>
    </source>
</evidence>
<protein>
    <submittedName>
        <fullName evidence="2">Uncharacterized protein</fullName>
    </submittedName>
</protein>
<dbReference type="EMBL" id="MHSW01000002">
    <property type="protein sequence ID" value="OHA52943.1"/>
    <property type="molecule type" value="Genomic_DNA"/>
</dbReference>
<organism evidence="2 3">
    <name type="scientific">Candidatus Terrybacteria bacterium RIFCSPLOWO2_01_FULL_40_23</name>
    <dbReference type="NCBI Taxonomy" id="1802366"/>
    <lineage>
        <taxon>Bacteria</taxon>
        <taxon>Candidatus Terryibacteriota</taxon>
    </lineage>
</organism>